<evidence type="ECO:0000256" key="1">
    <source>
        <dbReference type="ARBA" id="ARBA00004651"/>
    </source>
</evidence>
<dbReference type="EMBL" id="HBGV01003413">
    <property type="protein sequence ID" value="CAD9474322.1"/>
    <property type="molecule type" value="Transcribed_RNA"/>
</dbReference>
<feature type="chain" id="PRO_5031292932" description="Bestrophin homolog" evidence="9">
    <location>
        <begin position="21"/>
        <end position="452"/>
    </location>
</feature>
<evidence type="ECO:0000256" key="5">
    <source>
        <dbReference type="ARBA" id="ARBA00022989"/>
    </source>
</evidence>
<evidence type="ECO:0000256" key="2">
    <source>
        <dbReference type="ARBA" id="ARBA00022448"/>
    </source>
</evidence>
<evidence type="ECO:0008006" key="11">
    <source>
        <dbReference type="Google" id="ProtNLM"/>
    </source>
</evidence>
<dbReference type="PANTHER" id="PTHR33281">
    <property type="entry name" value="UPF0187 PROTEIN YNEE"/>
    <property type="match status" value="1"/>
</dbReference>
<dbReference type="PANTHER" id="PTHR33281:SF19">
    <property type="entry name" value="VOLTAGE-DEPENDENT ANION CHANNEL-FORMING PROTEIN YNEE"/>
    <property type="match status" value="1"/>
</dbReference>
<keyword evidence="7" id="KW-0472">Membrane</keyword>
<sequence>MKVLLRFLSTAVLMAGHGLSFSFSASSTSLAPCTRANPTRQQKAKSHEKAKRNVALSVSTRQNLEGYDMEELMRSSVEKTRFEANYVPFDEEKWLAHRASDRFYRSLFNFNMSPIVESLVDEVGVLMALSVCIIVWNGLLIEGFSDFSGLHHEALLAANPLVPNFKLTLPIEPSLIGGGPLGFLLVFRNDASFARYRSAFHLWENILAKLSNMLLMASNASADKHQVRNLGVASYVLCRTLQHQLSGLNDPTERYEQDVKHMLPTQQQADALLTARNKLYRAQYDIHRAIEPFTDEITMLDKRTLINTVNEVAAACIECERLYKTPVPLLYTGHTLKFLTFWMTSLPFALYDVFASSWNHIGLVPGVAIMAFLFFGIEEIAVSLEEPFSILPLDEFVEEFQESIEDVMEWMTISENEKDDESLEAVERGAAAADETVEKQSSEETVPVNGKK</sequence>
<dbReference type="GO" id="GO:0005254">
    <property type="term" value="F:chloride channel activity"/>
    <property type="evidence" value="ECO:0007669"/>
    <property type="project" value="InterPro"/>
</dbReference>
<dbReference type="GO" id="GO:0005886">
    <property type="term" value="C:plasma membrane"/>
    <property type="evidence" value="ECO:0007669"/>
    <property type="project" value="UniProtKB-SubCell"/>
</dbReference>
<dbReference type="Pfam" id="PF25539">
    <property type="entry name" value="Bestrophin_2"/>
    <property type="match status" value="1"/>
</dbReference>
<evidence type="ECO:0000256" key="8">
    <source>
        <dbReference type="SAM" id="MobiDB-lite"/>
    </source>
</evidence>
<feature type="region of interest" description="Disordered" evidence="8">
    <location>
        <begin position="416"/>
        <end position="452"/>
    </location>
</feature>
<dbReference type="InterPro" id="IPR044669">
    <property type="entry name" value="YneE/VCCN1/2-like"/>
</dbReference>
<protein>
    <recommendedName>
        <fullName evidence="11">Bestrophin homolog</fullName>
    </recommendedName>
</protein>
<comment type="subcellular location">
    <subcellularLocation>
        <location evidence="1">Cell membrane</location>
        <topology evidence="1">Multi-pass membrane protein</topology>
    </subcellularLocation>
</comment>
<keyword evidence="4" id="KW-0812">Transmembrane</keyword>
<keyword evidence="6" id="KW-0406">Ion transport</keyword>
<keyword evidence="5" id="KW-1133">Transmembrane helix</keyword>
<keyword evidence="2" id="KW-0813">Transport</keyword>
<evidence type="ECO:0000256" key="9">
    <source>
        <dbReference type="SAM" id="SignalP"/>
    </source>
</evidence>
<name>A0A7S2GXE3_9STRA</name>
<organism evidence="10">
    <name type="scientific">Helicotheca tamesis</name>
    <dbReference type="NCBI Taxonomy" id="374047"/>
    <lineage>
        <taxon>Eukaryota</taxon>
        <taxon>Sar</taxon>
        <taxon>Stramenopiles</taxon>
        <taxon>Ochrophyta</taxon>
        <taxon>Bacillariophyta</taxon>
        <taxon>Mediophyceae</taxon>
        <taxon>Lithodesmiophycidae</taxon>
        <taxon>Lithodesmiales</taxon>
        <taxon>Lithodesmiaceae</taxon>
        <taxon>Helicotheca</taxon>
    </lineage>
</organism>
<evidence type="ECO:0000256" key="3">
    <source>
        <dbReference type="ARBA" id="ARBA00022475"/>
    </source>
</evidence>
<evidence type="ECO:0000256" key="6">
    <source>
        <dbReference type="ARBA" id="ARBA00023065"/>
    </source>
</evidence>
<gene>
    <name evidence="10" type="ORF">HTAM1171_LOCUS2094</name>
</gene>
<evidence type="ECO:0000313" key="10">
    <source>
        <dbReference type="EMBL" id="CAD9474322.1"/>
    </source>
</evidence>
<evidence type="ECO:0000256" key="7">
    <source>
        <dbReference type="ARBA" id="ARBA00023136"/>
    </source>
</evidence>
<feature type="signal peptide" evidence="9">
    <location>
        <begin position="1"/>
        <end position="20"/>
    </location>
</feature>
<evidence type="ECO:0000256" key="4">
    <source>
        <dbReference type="ARBA" id="ARBA00022692"/>
    </source>
</evidence>
<dbReference type="AlphaFoldDB" id="A0A7S2GXE3"/>
<keyword evidence="3" id="KW-1003">Cell membrane</keyword>
<accession>A0A7S2GXE3</accession>
<keyword evidence="9" id="KW-0732">Signal</keyword>
<reference evidence="10" key="1">
    <citation type="submission" date="2021-01" db="EMBL/GenBank/DDBJ databases">
        <authorList>
            <person name="Corre E."/>
            <person name="Pelletier E."/>
            <person name="Niang G."/>
            <person name="Scheremetjew M."/>
            <person name="Finn R."/>
            <person name="Kale V."/>
            <person name="Holt S."/>
            <person name="Cochrane G."/>
            <person name="Meng A."/>
            <person name="Brown T."/>
            <person name="Cohen L."/>
        </authorList>
    </citation>
    <scope>NUCLEOTIDE SEQUENCE</scope>
    <source>
        <strain evidence="10">CCMP826</strain>
    </source>
</reference>
<proteinExistence type="predicted"/>